<dbReference type="NCBIfam" id="TIGR01539">
    <property type="entry name" value="portal_lambda"/>
    <property type="match status" value="1"/>
</dbReference>
<accession>A9C2C6</accession>
<evidence type="ECO:0000256" key="1">
    <source>
        <dbReference type="SAM" id="MobiDB-lite"/>
    </source>
</evidence>
<sequence>MAPRFTANGKRIGRPPKNPQAAQAAPPVSAEDVAYGRAFRQFMNRYDAAGRGRRMASWNAPSTGPNQAINAALQVLRDRSSDSARNDWSSESIIQKWTTTLVGIAITPRFRRIKDKERRQEINDLWADFVREADADGVLDAYGMQTLAVRSWIERGEMFGRRRYRKTSDGLAVPMQVQLLEADMVPNFDADTYSGLPVNNKIRSGIEFDNRGKKIAYWVYKEHPGDGVWSGAGGTPAATALVRVPAEDMFHMFEPKRIGARRGVPTLAPILAKQRNILDYEDATLERQKIANLFVAFISRSLPSLDPTDPNHQALTGLESEIDGEAAPLLPMKPGLMQELEDGQTVEFAKPPDAGTSYSDYMRTSHLGTTAGTGVPYELAVGDIANVSDRTLRVVINEYRRFASQRQWQIVIFQKCQRVVEWFADAALLAGKVSLEERNAIRRAEHAPHGWEYIHPVQDVEGKALEVKNGFRSRSSVIGEQGDDPDVVDQERADDAERERALGLPVSGVTDTAPSTTAPDPASGAGEGSSRAPEIDAEDQADLVRLRHLEAQTDALREAAKLARAREVERHDALHESVLALLEGPASD</sequence>
<dbReference type="RefSeq" id="WP_012205270.1">
    <property type="nucleotide sequence ID" value="NC_010002.1"/>
</dbReference>
<dbReference type="InterPro" id="IPR006429">
    <property type="entry name" value="Phage_lambda_portal"/>
</dbReference>
<dbReference type="STRING" id="398578.Daci_3432"/>
<evidence type="ECO:0000313" key="3">
    <source>
        <dbReference type="Proteomes" id="UP000000784"/>
    </source>
</evidence>
<feature type="compositionally biased region" description="Low complexity" evidence="1">
    <location>
        <begin position="19"/>
        <end position="29"/>
    </location>
</feature>
<dbReference type="GeneID" id="24117895"/>
<dbReference type="Proteomes" id="UP000000784">
    <property type="component" value="Chromosome"/>
</dbReference>
<evidence type="ECO:0000313" key="2">
    <source>
        <dbReference type="EMBL" id="ABX36070.1"/>
    </source>
</evidence>
<feature type="region of interest" description="Disordered" evidence="1">
    <location>
        <begin position="475"/>
        <end position="535"/>
    </location>
</feature>
<feature type="region of interest" description="Disordered" evidence="1">
    <location>
        <begin position="1"/>
        <end position="29"/>
    </location>
</feature>
<name>A9C2C6_DELAS</name>
<reference evidence="3" key="2">
    <citation type="submission" date="2007-11" db="EMBL/GenBank/DDBJ databases">
        <title>Complete sequence of Delftia acidovorans DSM 14801 / SPH-1.</title>
        <authorList>
            <person name="Copeland A."/>
            <person name="Lucas S."/>
            <person name="Lapidus A."/>
            <person name="Barry K."/>
            <person name="Glavina del Rio T."/>
            <person name="Dalin E."/>
            <person name="Tice H."/>
            <person name="Pitluck S."/>
            <person name="Lowry S."/>
            <person name="Clum A."/>
            <person name="Schmutz J."/>
            <person name="Larimer F."/>
            <person name="Land M."/>
            <person name="Hauser L."/>
            <person name="Kyrpides N."/>
            <person name="Kim E."/>
            <person name="Schleheck D."/>
            <person name="Richardson P."/>
        </authorList>
    </citation>
    <scope>NUCLEOTIDE SEQUENCE [LARGE SCALE GENOMIC DNA]</scope>
    <source>
        <strain evidence="3">DSM 14801 / SPH-1</strain>
    </source>
</reference>
<reference evidence="2 3" key="1">
    <citation type="journal article" date="2004" name="Appl. Environ. Microbiol.">
        <title>Mineralization of individual congeners of linear alkylbenzenesulfonate by defined pairs of heterotrophic bacteria.</title>
        <authorList>
            <person name="Schleheck D."/>
            <person name="Knepper T.P."/>
            <person name="Fischer K."/>
            <person name="Cook A.M."/>
        </authorList>
    </citation>
    <scope>NUCLEOTIDE SEQUENCE [LARGE SCALE GENOMIC DNA]</scope>
    <source>
        <strain evidence="3">DSM 14801 / SPH-1</strain>
    </source>
</reference>
<dbReference type="eggNOG" id="COG5511">
    <property type="taxonomic scope" value="Bacteria"/>
</dbReference>
<dbReference type="GO" id="GO:0019068">
    <property type="term" value="P:virion assembly"/>
    <property type="evidence" value="ECO:0007669"/>
    <property type="project" value="InterPro"/>
</dbReference>
<dbReference type="EMBL" id="CP000884">
    <property type="protein sequence ID" value="ABX36070.1"/>
    <property type="molecule type" value="Genomic_DNA"/>
</dbReference>
<dbReference type="Pfam" id="PF05136">
    <property type="entry name" value="Phage_portal_2"/>
    <property type="match status" value="1"/>
</dbReference>
<dbReference type="KEGG" id="dac:Daci_3432"/>
<dbReference type="AlphaFoldDB" id="A9C2C6"/>
<feature type="compositionally biased region" description="Basic and acidic residues" evidence="1">
    <location>
        <begin position="489"/>
        <end position="501"/>
    </location>
</feature>
<proteinExistence type="predicted"/>
<feature type="compositionally biased region" description="Low complexity" evidence="1">
    <location>
        <begin position="510"/>
        <end position="523"/>
    </location>
</feature>
<dbReference type="HOGENOM" id="CLU_027870_1_1_4"/>
<keyword evidence="3" id="KW-1185">Reference proteome</keyword>
<organism evidence="2 3">
    <name type="scientific">Delftia acidovorans (strain DSM 14801 / SPH-1)</name>
    <dbReference type="NCBI Taxonomy" id="398578"/>
    <lineage>
        <taxon>Bacteria</taxon>
        <taxon>Pseudomonadati</taxon>
        <taxon>Pseudomonadota</taxon>
        <taxon>Betaproteobacteria</taxon>
        <taxon>Burkholderiales</taxon>
        <taxon>Comamonadaceae</taxon>
        <taxon>Delftia</taxon>
    </lineage>
</organism>
<dbReference type="GO" id="GO:0005198">
    <property type="term" value="F:structural molecule activity"/>
    <property type="evidence" value="ECO:0007669"/>
    <property type="project" value="InterPro"/>
</dbReference>
<gene>
    <name evidence="2" type="ordered locus">Daci_3432</name>
</gene>
<protein>
    <submittedName>
        <fullName evidence="2">Phage portal protein, lambda family</fullName>
    </submittedName>
</protein>